<dbReference type="InterPro" id="IPR023485">
    <property type="entry name" value="Ptyr_pPase"/>
</dbReference>
<name>A0ABU0E9K2_9CELL</name>
<evidence type="ECO:0000313" key="4">
    <source>
        <dbReference type="EMBL" id="MDQ0371781.1"/>
    </source>
</evidence>
<protein>
    <submittedName>
        <fullName evidence="4">Protein-tyrosine-phosphatase</fullName>
    </submittedName>
</protein>
<dbReference type="PANTHER" id="PTHR43428">
    <property type="entry name" value="ARSENATE REDUCTASE"/>
    <property type="match status" value="1"/>
</dbReference>
<dbReference type="InterPro" id="IPR036196">
    <property type="entry name" value="Ptyr_pPase_sf"/>
</dbReference>
<proteinExistence type="predicted"/>
<organism evidence="4 5">
    <name type="scientific">Cellulomonas humilata</name>
    <dbReference type="NCBI Taxonomy" id="144055"/>
    <lineage>
        <taxon>Bacteria</taxon>
        <taxon>Bacillati</taxon>
        <taxon>Actinomycetota</taxon>
        <taxon>Actinomycetes</taxon>
        <taxon>Micrococcales</taxon>
        <taxon>Cellulomonadaceae</taxon>
        <taxon>Cellulomonas</taxon>
    </lineage>
</organism>
<gene>
    <name evidence="4" type="ORF">J2X26_000078</name>
</gene>
<dbReference type="RefSeq" id="WP_307488829.1">
    <property type="nucleotide sequence ID" value="NZ_JAUSVB010000001.1"/>
</dbReference>
<dbReference type="SUPFAM" id="SSF52788">
    <property type="entry name" value="Phosphotyrosine protein phosphatases I"/>
    <property type="match status" value="1"/>
</dbReference>
<keyword evidence="5" id="KW-1185">Reference proteome</keyword>
<keyword evidence="1" id="KW-0059">Arsenical resistance</keyword>
<evidence type="ECO:0000256" key="1">
    <source>
        <dbReference type="ARBA" id="ARBA00022849"/>
    </source>
</evidence>
<dbReference type="Proteomes" id="UP001239626">
    <property type="component" value="Unassembled WGS sequence"/>
</dbReference>
<dbReference type="Pfam" id="PF01451">
    <property type="entry name" value="LMWPc"/>
    <property type="match status" value="1"/>
</dbReference>
<comment type="caution">
    <text evidence="4">The sequence shown here is derived from an EMBL/GenBank/DDBJ whole genome shotgun (WGS) entry which is preliminary data.</text>
</comment>
<dbReference type="EMBL" id="JAUSVB010000001">
    <property type="protein sequence ID" value="MDQ0371781.1"/>
    <property type="molecule type" value="Genomic_DNA"/>
</dbReference>
<accession>A0ABU0E9K2</accession>
<sequence>MTTILFVCVHNAGRSQLAAGLAAARAGDDVVIASAGTDPDEAVSATVLASLAEIGIDRRAEVPRRLTAEIAAGADLVIALKPGLDLPAHDRVETWSLPDPAEWDVDGVRPLREHIDGLVADLLRRESDQHRTVAAGEAGKAGPAGTPRRR</sequence>
<feature type="domain" description="Phosphotyrosine protein phosphatase I" evidence="3">
    <location>
        <begin position="2"/>
        <end position="125"/>
    </location>
</feature>
<evidence type="ECO:0000259" key="3">
    <source>
        <dbReference type="SMART" id="SM00226"/>
    </source>
</evidence>
<dbReference type="PANTHER" id="PTHR43428:SF1">
    <property type="entry name" value="ARSENATE REDUCTASE"/>
    <property type="match status" value="1"/>
</dbReference>
<dbReference type="Gene3D" id="3.40.50.2300">
    <property type="match status" value="1"/>
</dbReference>
<evidence type="ECO:0000313" key="5">
    <source>
        <dbReference type="Proteomes" id="UP001239626"/>
    </source>
</evidence>
<feature type="region of interest" description="Disordered" evidence="2">
    <location>
        <begin position="129"/>
        <end position="150"/>
    </location>
</feature>
<evidence type="ECO:0000256" key="2">
    <source>
        <dbReference type="SAM" id="MobiDB-lite"/>
    </source>
</evidence>
<feature type="compositionally biased region" description="Low complexity" evidence="2">
    <location>
        <begin position="134"/>
        <end position="150"/>
    </location>
</feature>
<reference evidence="4 5" key="1">
    <citation type="submission" date="2023-07" db="EMBL/GenBank/DDBJ databases">
        <title>Sorghum-associated microbial communities from plants grown in Nebraska, USA.</title>
        <authorList>
            <person name="Schachtman D."/>
        </authorList>
    </citation>
    <scope>NUCLEOTIDE SEQUENCE [LARGE SCALE GENOMIC DNA]</scope>
    <source>
        <strain evidence="4 5">BE332</strain>
    </source>
</reference>
<dbReference type="SMART" id="SM00226">
    <property type="entry name" value="LMWPc"/>
    <property type="match status" value="1"/>
</dbReference>